<dbReference type="PROSITE" id="PS00345">
    <property type="entry name" value="ETS_DOMAIN_1"/>
    <property type="match status" value="1"/>
</dbReference>
<dbReference type="OMA" id="TSAPNFM"/>
<dbReference type="Pfam" id="PF00178">
    <property type="entry name" value="Ets"/>
    <property type="match status" value="1"/>
</dbReference>
<dbReference type="PRINTS" id="PR00454">
    <property type="entry name" value="ETSDOMAIN"/>
</dbReference>
<dbReference type="PROSITE" id="PS00346">
    <property type="entry name" value="ETS_DOMAIN_2"/>
    <property type="match status" value="1"/>
</dbReference>
<dbReference type="GO" id="GO:0043565">
    <property type="term" value="F:sequence-specific DNA binding"/>
    <property type="evidence" value="ECO:0007669"/>
    <property type="project" value="InterPro"/>
</dbReference>
<dbReference type="AlphaFoldDB" id="A0A8C4R7M0"/>
<dbReference type="InterPro" id="IPR000418">
    <property type="entry name" value="Ets_dom"/>
</dbReference>
<dbReference type="GeneTree" id="ENSGT00940000157129"/>
<comment type="subcellular location">
    <subcellularLocation>
        <location evidence="3">Nucleus</location>
    </subcellularLocation>
</comment>
<proteinExistence type="inferred from homology"/>
<dbReference type="GO" id="GO:0000981">
    <property type="term" value="F:DNA-binding transcription factor activity, RNA polymerase II-specific"/>
    <property type="evidence" value="ECO:0007669"/>
    <property type="project" value="TreeGrafter"/>
</dbReference>
<dbReference type="Gene3D" id="1.10.10.10">
    <property type="entry name" value="Winged helix-like DNA-binding domain superfamily/Winged helix DNA-binding domain"/>
    <property type="match status" value="1"/>
</dbReference>
<reference evidence="6" key="1">
    <citation type="submission" date="2025-08" db="UniProtKB">
        <authorList>
            <consortium name="Ensembl"/>
        </authorList>
    </citation>
    <scope>IDENTIFICATION</scope>
</reference>
<evidence type="ECO:0000256" key="1">
    <source>
        <dbReference type="ARBA" id="ARBA00005562"/>
    </source>
</evidence>
<dbReference type="SUPFAM" id="SSF46785">
    <property type="entry name" value="Winged helix' DNA-binding domain"/>
    <property type="match status" value="1"/>
</dbReference>
<keyword evidence="2 3" id="KW-0238">DNA-binding</keyword>
<organism evidence="6 7">
    <name type="scientific">Eptatretus burgeri</name>
    <name type="common">Inshore hagfish</name>
    <dbReference type="NCBI Taxonomy" id="7764"/>
    <lineage>
        <taxon>Eukaryota</taxon>
        <taxon>Metazoa</taxon>
        <taxon>Chordata</taxon>
        <taxon>Craniata</taxon>
        <taxon>Vertebrata</taxon>
        <taxon>Cyclostomata</taxon>
        <taxon>Myxini</taxon>
        <taxon>Myxiniformes</taxon>
        <taxon>Myxinidae</taxon>
        <taxon>Eptatretinae</taxon>
        <taxon>Eptatretus</taxon>
    </lineage>
</organism>
<sequence>MDSSITLWQFLLQLLLDQKHERLIRWTSTDGEFKLYDAEEVARLWGLRKNKTNMNYDKLSRALRYYYEKNIIKKVNGQKFVYKFVSFPDSVKLEGGTLSPADTERLATLLMDGSGKSVGAGATMLSVSAAGAAVAGSVGEPPAKRSTSKPASAAADYKNSGLYSTFTIYSLPLGISFSKPNTSSSTNKPTTNLSAITTGEPEVSVLSVGRGNEVATASTVIATGSSGGCQVTASTSAPNFMETTEAPAITSSTVLEVLDCPVLADVAEGVTSPPTTAVATALPDDGMPLLVITEPPPVVVKEEEEEVQNESVSKGTTEKATTPVSPPAYGDVPKIKRQPPVLTITTIPGDKASLPTALNSPLLLPFTSGPLTPFLSQTPIWLNPSPFKSGIHFWSTLSPSDPQSPARLQAGSSSFQVSMKRLVVLCCDLEQTVMISLV</sequence>
<feature type="compositionally biased region" description="Polar residues" evidence="4">
    <location>
        <begin position="309"/>
        <end position="323"/>
    </location>
</feature>
<keyword evidence="7" id="KW-1185">Reference proteome</keyword>
<dbReference type="Proteomes" id="UP000694388">
    <property type="component" value="Unplaced"/>
</dbReference>
<feature type="region of interest" description="Disordered" evidence="4">
    <location>
        <begin position="308"/>
        <end position="332"/>
    </location>
</feature>
<dbReference type="PANTHER" id="PTHR11849">
    <property type="entry name" value="ETS"/>
    <property type="match status" value="1"/>
</dbReference>
<dbReference type="SMART" id="SM00413">
    <property type="entry name" value="ETS"/>
    <property type="match status" value="1"/>
</dbReference>
<evidence type="ECO:0000313" key="7">
    <source>
        <dbReference type="Proteomes" id="UP000694388"/>
    </source>
</evidence>
<dbReference type="InterPro" id="IPR036388">
    <property type="entry name" value="WH-like_DNA-bd_sf"/>
</dbReference>
<dbReference type="InterPro" id="IPR036390">
    <property type="entry name" value="WH_DNA-bd_sf"/>
</dbReference>
<accession>A0A8C4R7M0</accession>
<reference evidence="6" key="2">
    <citation type="submission" date="2025-09" db="UniProtKB">
        <authorList>
            <consortium name="Ensembl"/>
        </authorList>
    </citation>
    <scope>IDENTIFICATION</scope>
</reference>
<dbReference type="InterPro" id="IPR046328">
    <property type="entry name" value="ETS_fam"/>
</dbReference>
<dbReference type="GO" id="GO:0005634">
    <property type="term" value="C:nucleus"/>
    <property type="evidence" value="ECO:0007669"/>
    <property type="project" value="UniProtKB-SubCell"/>
</dbReference>
<evidence type="ECO:0000256" key="2">
    <source>
        <dbReference type="ARBA" id="ARBA00023125"/>
    </source>
</evidence>
<evidence type="ECO:0000313" key="6">
    <source>
        <dbReference type="Ensembl" id="ENSEBUP00000026284.1"/>
    </source>
</evidence>
<keyword evidence="3" id="KW-0539">Nucleus</keyword>
<evidence type="ECO:0000259" key="5">
    <source>
        <dbReference type="PROSITE" id="PS50061"/>
    </source>
</evidence>
<evidence type="ECO:0000256" key="3">
    <source>
        <dbReference type="RuleBase" id="RU004019"/>
    </source>
</evidence>
<dbReference type="PANTHER" id="PTHR11849:SF133">
    <property type="entry name" value="ETS DOMAIN-CONTAINING PROTEIN"/>
    <property type="match status" value="1"/>
</dbReference>
<name>A0A8C4R7M0_EPTBU</name>
<dbReference type="PROSITE" id="PS50061">
    <property type="entry name" value="ETS_DOMAIN_3"/>
    <property type="match status" value="1"/>
</dbReference>
<dbReference type="GO" id="GO:0030154">
    <property type="term" value="P:cell differentiation"/>
    <property type="evidence" value="ECO:0007669"/>
    <property type="project" value="TreeGrafter"/>
</dbReference>
<dbReference type="Ensembl" id="ENSEBUT00000026860.1">
    <property type="protein sequence ID" value="ENSEBUP00000026284.1"/>
    <property type="gene ID" value="ENSEBUG00000016196.1"/>
</dbReference>
<feature type="domain" description="ETS" evidence="5">
    <location>
        <begin position="5"/>
        <end position="85"/>
    </location>
</feature>
<evidence type="ECO:0000256" key="4">
    <source>
        <dbReference type="SAM" id="MobiDB-lite"/>
    </source>
</evidence>
<protein>
    <submittedName>
        <fullName evidence="6">ETS transcription factor ELK3</fullName>
    </submittedName>
</protein>
<comment type="similarity">
    <text evidence="1 3">Belongs to the ETS family.</text>
</comment>